<gene>
    <name evidence="22" type="ORF">TPAR_05557</name>
</gene>
<dbReference type="Gene3D" id="2.60.120.200">
    <property type="match status" value="1"/>
</dbReference>
<dbReference type="AlphaFoldDB" id="A0A2S4KVK5"/>
<keyword evidence="7" id="KW-0808">Transferase</keyword>
<evidence type="ECO:0000256" key="4">
    <source>
        <dbReference type="ARBA" id="ARBA00012729"/>
    </source>
</evidence>
<keyword evidence="11 18" id="KW-1015">Disulfide bond</keyword>
<organism evidence="22 23">
    <name type="scientific">Tolypocladium paradoxum</name>
    <dbReference type="NCBI Taxonomy" id="94208"/>
    <lineage>
        <taxon>Eukaryota</taxon>
        <taxon>Fungi</taxon>
        <taxon>Dikarya</taxon>
        <taxon>Ascomycota</taxon>
        <taxon>Pezizomycotina</taxon>
        <taxon>Sordariomycetes</taxon>
        <taxon>Hypocreomycetidae</taxon>
        <taxon>Hypocreales</taxon>
        <taxon>Ophiocordycipitaceae</taxon>
        <taxon>Tolypocladium</taxon>
    </lineage>
</organism>
<feature type="chain" id="PRO_5015558970" description="chitinase" evidence="20">
    <location>
        <begin position="22"/>
        <end position="287"/>
    </location>
</feature>
<evidence type="ECO:0000256" key="2">
    <source>
        <dbReference type="ARBA" id="ARBA00004196"/>
    </source>
</evidence>
<dbReference type="InterPro" id="IPR000757">
    <property type="entry name" value="Beta-glucanase-like"/>
</dbReference>
<dbReference type="InterPro" id="IPR050546">
    <property type="entry name" value="Glycosyl_Hydrlase_16"/>
</dbReference>
<evidence type="ECO:0000256" key="16">
    <source>
        <dbReference type="ARBA" id="ARBA00038074"/>
    </source>
</evidence>
<evidence type="ECO:0000256" key="10">
    <source>
        <dbReference type="ARBA" id="ARBA00023136"/>
    </source>
</evidence>
<feature type="signal peptide" evidence="20">
    <location>
        <begin position="1"/>
        <end position="21"/>
    </location>
</feature>
<dbReference type="OrthoDB" id="4781at2759"/>
<evidence type="ECO:0000256" key="13">
    <source>
        <dbReference type="ARBA" id="ARBA00023288"/>
    </source>
</evidence>
<comment type="catalytic activity">
    <reaction evidence="1">
        <text>Random endo-hydrolysis of N-acetyl-beta-D-glucosaminide (1-&gt;4)-beta-linkages in chitin and chitodextrins.</text>
        <dbReference type="EC" id="3.2.1.14"/>
    </reaction>
</comment>
<keyword evidence="14 22" id="KW-0326">Glycosidase</keyword>
<evidence type="ECO:0000313" key="23">
    <source>
        <dbReference type="Proteomes" id="UP000237481"/>
    </source>
</evidence>
<accession>A0A2S4KVK5</accession>
<keyword evidence="6" id="KW-0328">Glycosyltransferase</keyword>
<evidence type="ECO:0000259" key="21">
    <source>
        <dbReference type="PROSITE" id="PS51762"/>
    </source>
</evidence>
<dbReference type="PIRSF" id="PIRSF037299">
    <property type="entry name" value="Glycosidase_CRH1_prd"/>
    <property type="match status" value="1"/>
</dbReference>
<dbReference type="GO" id="GO:0031505">
    <property type="term" value="P:fungal-type cell wall organization"/>
    <property type="evidence" value="ECO:0007669"/>
    <property type="project" value="TreeGrafter"/>
</dbReference>
<evidence type="ECO:0000256" key="1">
    <source>
        <dbReference type="ARBA" id="ARBA00000822"/>
    </source>
</evidence>
<comment type="subcellular location">
    <subcellularLocation>
        <location evidence="2">Cell envelope</location>
    </subcellularLocation>
    <subcellularLocation>
        <location evidence="3">Membrane</location>
        <topology evidence="3">Lipid-anchor</topology>
        <topology evidence="3">GPI-anchor</topology>
    </subcellularLocation>
</comment>
<dbReference type="InterPro" id="IPR017168">
    <property type="entry name" value="CHR-like"/>
</dbReference>
<evidence type="ECO:0000256" key="14">
    <source>
        <dbReference type="ARBA" id="ARBA00023295"/>
    </source>
</evidence>
<comment type="similarity">
    <text evidence="16">Belongs to the glycosyl hydrolase 16 family. CRH1 subfamily.</text>
</comment>
<dbReference type="EMBL" id="PKSG01000560">
    <property type="protein sequence ID" value="POR34226.1"/>
    <property type="molecule type" value="Genomic_DNA"/>
</dbReference>
<feature type="active site" description="Nucleophile" evidence="17">
    <location>
        <position position="121"/>
    </location>
</feature>
<keyword evidence="10" id="KW-0472">Membrane</keyword>
<comment type="caution">
    <text evidence="22">The sequence shown here is derived from an EMBL/GenBank/DDBJ whole genome shotgun (WGS) entry which is preliminary data.</text>
</comment>
<dbReference type="EC" id="3.2.1.14" evidence="4"/>
<dbReference type="GO" id="GO:0016757">
    <property type="term" value="F:glycosyltransferase activity"/>
    <property type="evidence" value="ECO:0007669"/>
    <property type="project" value="UniProtKB-KW"/>
</dbReference>
<dbReference type="GO" id="GO:0008843">
    <property type="term" value="F:endochitinase activity"/>
    <property type="evidence" value="ECO:0007669"/>
    <property type="project" value="UniProtKB-EC"/>
</dbReference>
<name>A0A2S4KVK5_9HYPO</name>
<protein>
    <recommendedName>
        <fullName evidence="4">chitinase</fullName>
        <ecNumber evidence="4">3.2.1.14</ecNumber>
    </recommendedName>
</protein>
<evidence type="ECO:0000256" key="15">
    <source>
        <dbReference type="ARBA" id="ARBA00023316"/>
    </source>
</evidence>
<feature type="compositionally biased region" description="Polar residues" evidence="19">
    <location>
        <begin position="278"/>
        <end position="287"/>
    </location>
</feature>
<keyword evidence="23" id="KW-1185">Reference proteome</keyword>
<evidence type="ECO:0000256" key="19">
    <source>
        <dbReference type="SAM" id="MobiDB-lite"/>
    </source>
</evidence>
<feature type="active site" description="Proton donor" evidence="17">
    <location>
        <position position="136"/>
    </location>
</feature>
<evidence type="ECO:0000256" key="5">
    <source>
        <dbReference type="ARBA" id="ARBA00022622"/>
    </source>
</evidence>
<evidence type="ECO:0000256" key="9">
    <source>
        <dbReference type="ARBA" id="ARBA00022801"/>
    </source>
</evidence>
<sequence length="287" mass="30408">MFFQTAAAAAVALAASGLVSAQTSTKCNPLQTTCPPDPAFGNERVNCDFAKGPCSVFQALAGTTLEYNGNGAVFKIQNQNDAPTIATAKYIFFGRVDVVLQAAPGKGIVTSAVLQSDDLDEVQVEYRRMCVHIDWEWIGSDNAQAQTNYFSKGNTSTYDRGAYHPVSNPTGSFHTYTIEWTSKAINWMIDGNSVRTLTPAQANGGATYPQTPMQIKLGTWVGGSSSAAPGTVQWAGGYADFSAAPFIGYYKSISIVDYAGSDGPSSAGATQYVYGDRSGSSQSIQSQ</sequence>
<keyword evidence="8 20" id="KW-0732">Signal</keyword>
<feature type="region of interest" description="Disordered" evidence="19">
    <location>
        <begin position="263"/>
        <end position="287"/>
    </location>
</feature>
<keyword evidence="12" id="KW-0325">Glycoprotein</keyword>
<dbReference type="GO" id="GO:0098552">
    <property type="term" value="C:side of membrane"/>
    <property type="evidence" value="ECO:0007669"/>
    <property type="project" value="UniProtKB-KW"/>
</dbReference>
<dbReference type="InterPro" id="IPR013320">
    <property type="entry name" value="ConA-like_dom_sf"/>
</dbReference>
<evidence type="ECO:0000256" key="20">
    <source>
        <dbReference type="SAM" id="SignalP"/>
    </source>
</evidence>
<proteinExistence type="inferred from homology"/>
<evidence type="ECO:0000256" key="17">
    <source>
        <dbReference type="PIRSR" id="PIRSR037299-1"/>
    </source>
</evidence>
<feature type="domain" description="GH16" evidence="21">
    <location>
        <begin position="23"/>
        <end position="250"/>
    </location>
</feature>
<reference evidence="22 23" key="1">
    <citation type="submission" date="2018-01" db="EMBL/GenBank/DDBJ databases">
        <title>Harnessing the power of phylogenomics to disentangle the directionality and signatures of interkingdom host jumping in the parasitic fungal genus Tolypocladium.</title>
        <authorList>
            <person name="Quandt C.A."/>
            <person name="Patterson W."/>
            <person name="Spatafora J.W."/>
        </authorList>
    </citation>
    <scope>NUCLEOTIDE SEQUENCE [LARGE SCALE GENOMIC DNA]</scope>
    <source>
        <strain evidence="22 23">NRBC 100945</strain>
    </source>
</reference>
<evidence type="ECO:0000256" key="7">
    <source>
        <dbReference type="ARBA" id="ARBA00022679"/>
    </source>
</evidence>
<dbReference type="GO" id="GO:0009277">
    <property type="term" value="C:fungal-type cell wall"/>
    <property type="evidence" value="ECO:0007669"/>
    <property type="project" value="TreeGrafter"/>
</dbReference>
<evidence type="ECO:0000256" key="3">
    <source>
        <dbReference type="ARBA" id="ARBA00004589"/>
    </source>
</evidence>
<evidence type="ECO:0000256" key="6">
    <source>
        <dbReference type="ARBA" id="ARBA00022676"/>
    </source>
</evidence>
<dbReference type="PANTHER" id="PTHR10963">
    <property type="entry name" value="GLYCOSYL HYDROLASE-RELATED"/>
    <property type="match status" value="1"/>
</dbReference>
<dbReference type="PANTHER" id="PTHR10963:SF68">
    <property type="entry name" value="GLYCOSIDASE CRH1-RELATED"/>
    <property type="match status" value="1"/>
</dbReference>
<dbReference type="GO" id="GO:0005975">
    <property type="term" value="P:carbohydrate metabolic process"/>
    <property type="evidence" value="ECO:0007669"/>
    <property type="project" value="InterPro"/>
</dbReference>
<dbReference type="PROSITE" id="PS51762">
    <property type="entry name" value="GH16_2"/>
    <property type="match status" value="1"/>
</dbReference>
<keyword evidence="15" id="KW-0961">Cell wall biogenesis/degradation</keyword>
<evidence type="ECO:0000256" key="11">
    <source>
        <dbReference type="ARBA" id="ARBA00023157"/>
    </source>
</evidence>
<keyword evidence="9" id="KW-0378">Hydrolase</keyword>
<evidence type="ECO:0000256" key="8">
    <source>
        <dbReference type="ARBA" id="ARBA00022729"/>
    </source>
</evidence>
<dbReference type="STRING" id="94208.A0A2S4KVK5"/>
<feature type="disulfide bond" evidence="18">
    <location>
        <begin position="27"/>
        <end position="34"/>
    </location>
</feature>
<evidence type="ECO:0000313" key="22">
    <source>
        <dbReference type="EMBL" id="POR34226.1"/>
    </source>
</evidence>
<keyword evidence="13" id="KW-0449">Lipoprotein</keyword>
<evidence type="ECO:0000256" key="18">
    <source>
        <dbReference type="PIRSR" id="PIRSR037299-2"/>
    </source>
</evidence>
<evidence type="ECO:0000256" key="12">
    <source>
        <dbReference type="ARBA" id="ARBA00023180"/>
    </source>
</evidence>
<dbReference type="Pfam" id="PF00722">
    <property type="entry name" value="Glyco_hydro_16"/>
    <property type="match status" value="1"/>
</dbReference>
<keyword evidence="5" id="KW-0336">GPI-anchor</keyword>
<dbReference type="Proteomes" id="UP000237481">
    <property type="component" value="Unassembled WGS sequence"/>
</dbReference>
<dbReference type="CDD" id="cd02183">
    <property type="entry name" value="GH16_fungal_CRH1_transglycosylase"/>
    <property type="match status" value="1"/>
</dbReference>
<dbReference type="SUPFAM" id="SSF49899">
    <property type="entry name" value="Concanavalin A-like lectins/glucanases"/>
    <property type="match status" value="1"/>
</dbReference>